<dbReference type="PIRSF" id="PIRSF000445">
    <property type="entry name" value="4pyrrol_synth_GluRdtase"/>
    <property type="match status" value="1"/>
</dbReference>
<feature type="binding site" evidence="9 11">
    <location>
        <begin position="49"/>
        <end position="52"/>
    </location>
    <ligand>
        <name>substrate</name>
    </ligand>
</feature>
<dbReference type="Pfam" id="PF01488">
    <property type="entry name" value="Shikimate_DH"/>
    <property type="match status" value="1"/>
</dbReference>
<dbReference type="Proteomes" id="UP000317839">
    <property type="component" value="Unassembled WGS sequence"/>
</dbReference>
<evidence type="ECO:0000256" key="10">
    <source>
        <dbReference type="PIRSR" id="PIRSR000445-1"/>
    </source>
</evidence>
<dbReference type="RefSeq" id="WP_142887835.1">
    <property type="nucleotide sequence ID" value="NZ_VIKR01000001.1"/>
</dbReference>
<evidence type="ECO:0000256" key="12">
    <source>
        <dbReference type="PIRSR" id="PIRSR000445-3"/>
    </source>
</evidence>
<dbReference type="InterPro" id="IPR036343">
    <property type="entry name" value="GluRdtase_N_sf"/>
</dbReference>
<dbReference type="Gene3D" id="3.40.50.720">
    <property type="entry name" value="NAD(P)-binding Rossmann-like Domain"/>
    <property type="match status" value="1"/>
</dbReference>
<comment type="similarity">
    <text evidence="2 9 14">Belongs to the glutamyl-tRNA reductase family.</text>
</comment>
<dbReference type="SUPFAM" id="SSF51735">
    <property type="entry name" value="NAD(P)-binding Rossmann-fold domains"/>
    <property type="match status" value="1"/>
</dbReference>
<dbReference type="AlphaFoldDB" id="A0A545TGY9"/>
<dbReference type="FunFam" id="3.30.460.30:FF:000001">
    <property type="entry name" value="Glutamyl-tRNA reductase"/>
    <property type="match status" value="1"/>
</dbReference>
<keyword evidence="6 9" id="KW-0627">Porphyrin biosynthesis</keyword>
<evidence type="ECO:0000256" key="1">
    <source>
        <dbReference type="ARBA" id="ARBA00005059"/>
    </source>
</evidence>
<organism evidence="18 19">
    <name type="scientific">Aliikangiella marina</name>
    <dbReference type="NCBI Taxonomy" id="1712262"/>
    <lineage>
        <taxon>Bacteria</taxon>
        <taxon>Pseudomonadati</taxon>
        <taxon>Pseudomonadota</taxon>
        <taxon>Gammaproteobacteria</taxon>
        <taxon>Oceanospirillales</taxon>
        <taxon>Pleioneaceae</taxon>
        <taxon>Aliikangiella</taxon>
    </lineage>
</organism>
<keyword evidence="4 9" id="KW-0521">NADP</keyword>
<comment type="catalytic activity">
    <reaction evidence="7 9 14">
        <text>(S)-4-amino-5-oxopentanoate + tRNA(Glu) + NADP(+) = L-glutamyl-tRNA(Glu) + NADPH + H(+)</text>
        <dbReference type="Rhea" id="RHEA:12344"/>
        <dbReference type="Rhea" id="RHEA-COMP:9663"/>
        <dbReference type="Rhea" id="RHEA-COMP:9680"/>
        <dbReference type="ChEBI" id="CHEBI:15378"/>
        <dbReference type="ChEBI" id="CHEBI:57501"/>
        <dbReference type="ChEBI" id="CHEBI:57783"/>
        <dbReference type="ChEBI" id="CHEBI:58349"/>
        <dbReference type="ChEBI" id="CHEBI:78442"/>
        <dbReference type="ChEBI" id="CHEBI:78520"/>
        <dbReference type="EC" id="1.2.1.70"/>
    </reaction>
</comment>
<dbReference type="InterPro" id="IPR000343">
    <property type="entry name" value="4pyrrol_synth_GluRdtase"/>
</dbReference>
<evidence type="ECO:0000256" key="8">
    <source>
        <dbReference type="ARBA" id="ARBA00068659"/>
    </source>
</evidence>
<evidence type="ECO:0000256" key="5">
    <source>
        <dbReference type="ARBA" id="ARBA00023002"/>
    </source>
</evidence>
<evidence type="ECO:0000259" key="16">
    <source>
        <dbReference type="Pfam" id="PF01488"/>
    </source>
</evidence>
<dbReference type="SUPFAM" id="SSF69075">
    <property type="entry name" value="Glutamyl tRNA-reductase dimerization domain"/>
    <property type="match status" value="1"/>
</dbReference>
<dbReference type="EMBL" id="VIKR01000001">
    <property type="protein sequence ID" value="TQV76475.1"/>
    <property type="molecule type" value="Genomic_DNA"/>
</dbReference>
<feature type="active site" description="Nucleophile" evidence="9 10">
    <location>
        <position position="50"/>
    </location>
</feature>
<evidence type="ECO:0000256" key="2">
    <source>
        <dbReference type="ARBA" id="ARBA00005916"/>
    </source>
</evidence>
<dbReference type="NCBIfam" id="TIGR01035">
    <property type="entry name" value="hemA"/>
    <property type="match status" value="1"/>
</dbReference>
<dbReference type="InterPro" id="IPR018214">
    <property type="entry name" value="GluRdtase_CS"/>
</dbReference>
<dbReference type="InterPro" id="IPR015896">
    <property type="entry name" value="4pyrrol_synth_GluRdtase_dimer"/>
</dbReference>
<comment type="pathway">
    <text evidence="1 9 14">Porphyrin-containing compound metabolism; protoporphyrin-IX biosynthesis; 5-aminolevulinate from L-glutamyl-tRNA(Glu): step 1/2.</text>
</comment>
<dbReference type="PANTHER" id="PTHR43013:SF1">
    <property type="entry name" value="GLUTAMYL-TRNA REDUCTASE"/>
    <property type="match status" value="1"/>
</dbReference>
<comment type="caution">
    <text evidence="18">The sequence shown here is derived from an EMBL/GenBank/DDBJ whole genome shotgun (WGS) entry which is preliminary data.</text>
</comment>
<dbReference type="PROSITE" id="PS00747">
    <property type="entry name" value="GLUTR"/>
    <property type="match status" value="1"/>
</dbReference>
<sequence>MPVSIFGINHKTAPVEIREKVAFSPESISDSLNRMLDGVGLEEVAIISTCNRMEVVYRDKSSQGQAPDKAQEASENLADKITQWLADEHKMSGETISEYAYSYSGEEAVNHIMRVACGLDSMVLGEPQILGQVKDAFGYAKNAGTIGLVLNKLFQQTFSLAKQVRTDTQIGESAVSVAYAAVTLAKRIFANFGPVKALFIGAGETIELAARHLSRQGVVQMSVANRTVERAQKLADEFGATAYGLSSLPELVASADIIISSTASPVPVIGKGLMEKAIKQRRHRPVFMVDLAVPRDIEPEVSDLNDVYLYTVDDMQDVIKENIKVREEAALEAQDIIAVHGQKYFNWLQSLSSVSLMKDFRTQFDDIKNSELERSLSKLSGNQEAQKVLEEFANRLTQKFMHSPSKMIRQAGESNEQKVLEILAEAFDLKKQDRE</sequence>
<comment type="subunit">
    <text evidence="9">Homodimer.</text>
</comment>
<dbReference type="PANTHER" id="PTHR43013">
    <property type="entry name" value="GLUTAMYL-TRNA REDUCTASE"/>
    <property type="match status" value="1"/>
</dbReference>
<gene>
    <name evidence="9" type="primary">hemA</name>
    <name evidence="18" type="ORF">FLL45_00480</name>
</gene>
<dbReference type="InterPro" id="IPR036453">
    <property type="entry name" value="GluRdtase_dimer_dom_sf"/>
</dbReference>
<comment type="function">
    <text evidence="9">Catalyzes the NADPH-dependent reduction of glutamyl-tRNA(Glu) to glutamate 1-semialdehyde (GSA).</text>
</comment>
<evidence type="ECO:0000256" key="4">
    <source>
        <dbReference type="ARBA" id="ARBA00022857"/>
    </source>
</evidence>
<dbReference type="GO" id="GO:0019353">
    <property type="term" value="P:protoporphyrinogen IX biosynthetic process from glutamate"/>
    <property type="evidence" value="ECO:0007669"/>
    <property type="project" value="TreeGrafter"/>
</dbReference>
<dbReference type="InterPro" id="IPR036291">
    <property type="entry name" value="NAD(P)-bd_dom_sf"/>
</dbReference>
<evidence type="ECO:0000256" key="11">
    <source>
        <dbReference type="PIRSR" id="PIRSR000445-2"/>
    </source>
</evidence>
<dbReference type="InterPro" id="IPR015895">
    <property type="entry name" value="4pyrrol_synth_GluRdtase_N"/>
</dbReference>
<dbReference type="Pfam" id="PF05201">
    <property type="entry name" value="GlutR_N"/>
    <property type="match status" value="1"/>
</dbReference>
<proteinExistence type="inferred from homology"/>
<feature type="binding site" evidence="9 11">
    <location>
        <position position="121"/>
    </location>
    <ligand>
        <name>substrate</name>
    </ligand>
</feature>
<name>A0A545TGY9_9GAMM</name>
<dbReference type="Gene3D" id="3.30.460.30">
    <property type="entry name" value="Glutamyl-tRNA reductase, N-terminal domain"/>
    <property type="match status" value="1"/>
</dbReference>
<reference evidence="18 19" key="1">
    <citation type="submission" date="2019-06" db="EMBL/GenBank/DDBJ databases">
        <title>Draft genome of Aliikangiella marina GYP-15.</title>
        <authorList>
            <person name="Wang G."/>
        </authorList>
    </citation>
    <scope>NUCLEOTIDE SEQUENCE [LARGE SCALE GENOMIC DNA]</scope>
    <source>
        <strain evidence="18 19">GYP-15</strain>
    </source>
</reference>
<evidence type="ECO:0000256" key="6">
    <source>
        <dbReference type="ARBA" id="ARBA00023244"/>
    </source>
</evidence>
<dbReference type="Pfam" id="PF00745">
    <property type="entry name" value="GlutR_dimer"/>
    <property type="match status" value="1"/>
</dbReference>
<feature type="domain" description="Tetrapyrrole biosynthesis glutamyl-tRNA reductase dimerisation" evidence="15">
    <location>
        <begin position="332"/>
        <end position="429"/>
    </location>
</feature>
<comment type="miscellaneous">
    <text evidence="9">During catalysis, the active site Cys acts as a nucleophile attacking the alpha-carbonyl group of tRNA-bound glutamate with the formation of a thioester intermediate between enzyme and glutamate, and the concomitant release of tRNA(Glu). The thioester intermediate is finally reduced by direct hydride transfer from NADPH, to form the product GSA.</text>
</comment>
<evidence type="ECO:0000259" key="17">
    <source>
        <dbReference type="Pfam" id="PF05201"/>
    </source>
</evidence>
<evidence type="ECO:0000256" key="13">
    <source>
        <dbReference type="PIRSR" id="PIRSR000445-4"/>
    </source>
</evidence>
<dbReference type="InterPro" id="IPR006151">
    <property type="entry name" value="Shikm_DH/Glu-tRNA_Rdtase"/>
</dbReference>
<comment type="domain">
    <text evidence="9">Possesses an unusual extended V-shaped dimeric structure with each monomer consisting of three distinct domains arranged along a curved 'spinal' alpha-helix. The N-terminal catalytic domain specifically recognizes the glutamate moiety of the substrate. The second domain is the NADPH-binding domain, and the third C-terminal domain is responsible for dimerization.</text>
</comment>
<dbReference type="EC" id="1.2.1.70" evidence="3 9"/>
<keyword evidence="19" id="KW-1185">Reference proteome</keyword>
<keyword evidence="5 9" id="KW-0560">Oxidoreductase</keyword>
<feature type="site" description="Important for activity" evidence="9 13">
    <location>
        <position position="111"/>
    </location>
</feature>
<dbReference type="CDD" id="cd05213">
    <property type="entry name" value="NAD_bind_Glutamyl_tRNA_reduct"/>
    <property type="match status" value="1"/>
</dbReference>
<feature type="binding site" evidence="9 11">
    <location>
        <position position="132"/>
    </location>
    <ligand>
        <name>substrate</name>
    </ligand>
</feature>
<evidence type="ECO:0000256" key="14">
    <source>
        <dbReference type="RuleBase" id="RU000584"/>
    </source>
</evidence>
<dbReference type="GO" id="GO:0008883">
    <property type="term" value="F:glutamyl-tRNA reductase activity"/>
    <property type="evidence" value="ECO:0007669"/>
    <property type="project" value="UniProtKB-UniRule"/>
</dbReference>
<evidence type="ECO:0000313" key="19">
    <source>
        <dbReference type="Proteomes" id="UP000317839"/>
    </source>
</evidence>
<protein>
    <recommendedName>
        <fullName evidence="8 9">Glutamyl-tRNA reductase</fullName>
        <shortName evidence="9">GluTR</shortName>
        <ecNumber evidence="3 9">1.2.1.70</ecNumber>
    </recommendedName>
</protein>
<accession>A0A545TGY9</accession>
<feature type="domain" description="Glutamyl-tRNA reductase N-terminal" evidence="17">
    <location>
        <begin position="7"/>
        <end position="168"/>
    </location>
</feature>
<dbReference type="HAMAP" id="MF_00087">
    <property type="entry name" value="Glu_tRNA_reductase"/>
    <property type="match status" value="1"/>
</dbReference>
<dbReference type="FunFam" id="3.40.50.720:FF:000031">
    <property type="entry name" value="Glutamyl-tRNA reductase"/>
    <property type="match status" value="1"/>
</dbReference>
<evidence type="ECO:0000256" key="3">
    <source>
        <dbReference type="ARBA" id="ARBA00012970"/>
    </source>
</evidence>
<feature type="binding site" evidence="9 12">
    <location>
        <begin position="201"/>
        <end position="206"/>
    </location>
    <ligand>
        <name>NADP(+)</name>
        <dbReference type="ChEBI" id="CHEBI:58349"/>
    </ligand>
</feature>
<evidence type="ECO:0000313" key="18">
    <source>
        <dbReference type="EMBL" id="TQV76475.1"/>
    </source>
</evidence>
<feature type="domain" description="Quinate/shikimate 5-dehydrogenase/glutamyl-tRNA reductase" evidence="16">
    <location>
        <begin position="184"/>
        <end position="318"/>
    </location>
</feature>
<dbReference type="OrthoDB" id="110209at2"/>
<feature type="binding site" evidence="9 11">
    <location>
        <begin position="126"/>
        <end position="128"/>
    </location>
    <ligand>
        <name>substrate</name>
    </ligand>
</feature>
<dbReference type="UniPathway" id="UPA00251">
    <property type="reaction ID" value="UER00316"/>
</dbReference>
<dbReference type="SUPFAM" id="SSF69742">
    <property type="entry name" value="Glutamyl tRNA-reductase catalytic, N-terminal domain"/>
    <property type="match status" value="1"/>
</dbReference>
<evidence type="ECO:0000256" key="7">
    <source>
        <dbReference type="ARBA" id="ARBA00047464"/>
    </source>
</evidence>
<dbReference type="GO" id="GO:0050661">
    <property type="term" value="F:NADP binding"/>
    <property type="evidence" value="ECO:0007669"/>
    <property type="project" value="InterPro"/>
</dbReference>
<evidence type="ECO:0000256" key="9">
    <source>
        <dbReference type="HAMAP-Rule" id="MF_00087"/>
    </source>
</evidence>
<evidence type="ECO:0000259" key="15">
    <source>
        <dbReference type="Pfam" id="PF00745"/>
    </source>
</evidence>